<reference evidence="4 5" key="1">
    <citation type="submission" date="2020-08" db="EMBL/GenBank/DDBJ databases">
        <title>Bridging the membrane lipid divide: bacteria of the FCB group superphylum have the potential to synthesize archaeal ether lipids.</title>
        <authorList>
            <person name="Villanueva L."/>
            <person name="Von Meijenfeldt F.A.B."/>
            <person name="Westbye A.B."/>
            <person name="Yadav S."/>
            <person name="Hopmans E.C."/>
            <person name="Dutilh B.E."/>
            <person name="Sinninghe Damste J.S."/>
        </authorList>
    </citation>
    <scope>NUCLEOTIDE SEQUENCE [LARGE SCALE GENOMIC DNA]</scope>
    <source>
        <strain evidence="4">NIOZ-UU47</strain>
    </source>
</reference>
<evidence type="ECO:0000313" key="4">
    <source>
        <dbReference type="EMBL" id="MBC8318835.1"/>
    </source>
</evidence>
<dbReference type="PANTHER" id="PTHR43736:SF1">
    <property type="entry name" value="DIHYDRONEOPTERIN TRIPHOSPHATE DIPHOSPHATASE"/>
    <property type="match status" value="1"/>
</dbReference>
<comment type="caution">
    <text evidence="4">The sequence shown here is derived from an EMBL/GenBank/DDBJ whole genome shotgun (WGS) entry which is preliminary data.</text>
</comment>
<evidence type="ECO:0000259" key="3">
    <source>
        <dbReference type="PROSITE" id="PS51462"/>
    </source>
</evidence>
<evidence type="ECO:0000256" key="2">
    <source>
        <dbReference type="RuleBase" id="RU003476"/>
    </source>
</evidence>
<dbReference type="Pfam" id="PF00293">
    <property type="entry name" value="NUDIX"/>
    <property type="match status" value="1"/>
</dbReference>
<accession>A0A8J6NGD5</accession>
<organism evidence="4 5">
    <name type="scientific">Candidatus Desulfobia pelagia</name>
    <dbReference type="NCBI Taxonomy" id="2841692"/>
    <lineage>
        <taxon>Bacteria</taxon>
        <taxon>Pseudomonadati</taxon>
        <taxon>Thermodesulfobacteriota</taxon>
        <taxon>Desulfobulbia</taxon>
        <taxon>Desulfobulbales</taxon>
        <taxon>Desulfobulbaceae</taxon>
        <taxon>Candidatus Desulfobia</taxon>
    </lineage>
</organism>
<dbReference type="InterPro" id="IPR015797">
    <property type="entry name" value="NUDIX_hydrolase-like_dom_sf"/>
</dbReference>
<dbReference type="SUPFAM" id="SSF55811">
    <property type="entry name" value="Nudix"/>
    <property type="match status" value="1"/>
</dbReference>
<dbReference type="AlphaFoldDB" id="A0A8J6NGD5"/>
<keyword evidence="1 2" id="KW-0378">Hydrolase</keyword>
<dbReference type="GO" id="GO:0016787">
    <property type="term" value="F:hydrolase activity"/>
    <property type="evidence" value="ECO:0007669"/>
    <property type="project" value="UniProtKB-KW"/>
</dbReference>
<dbReference type="PRINTS" id="PR00502">
    <property type="entry name" value="NUDIXFAMILY"/>
</dbReference>
<dbReference type="InterPro" id="IPR020476">
    <property type="entry name" value="Nudix_hydrolase"/>
</dbReference>
<feature type="domain" description="Nudix hydrolase" evidence="3">
    <location>
        <begin position="15"/>
        <end position="138"/>
    </location>
</feature>
<dbReference type="Proteomes" id="UP000614424">
    <property type="component" value="Unassembled WGS sequence"/>
</dbReference>
<comment type="similarity">
    <text evidence="2">Belongs to the Nudix hydrolase family.</text>
</comment>
<dbReference type="PROSITE" id="PS00893">
    <property type="entry name" value="NUDIX_BOX"/>
    <property type="match status" value="1"/>
</dbReference>
<evidence type="ECO:0000313" key="5">
    <source>
        <dbReference type="Proteomes" id="UP000614424"/>
    </source>
</evidence>
<dbReference type="PANTHER" id="PTHR43736">
    <property type="entry name" value="ADP-RIBOSE PYROPHOSPHATASE"/>
    <property type="match status" value="1"/>
</dbReference>
<dbReference type="EMBL" id="JACNJZ010000191">
    <property type="protein sequence ID" value="MBC8318835.1"/>
    <property type="molecule type" value="Genomic_DNA"/>
</dbReference>
<protein>
    <submittedName>
        <fullName evidence="4">NUDIX hydrolase</fullName>
    </submittedName>
</protein>
<evidence type="ECO:0000256" key="1">
    <source>
        <dbReference type="ARBA" id="ARBA00022801"/>
    </source>
</evidence>
<dbReference type="Gene3D" id="3.90.79.10">
    <property type="entry name" value="Nucleoside Triphosphate Pyrophosphohydrolase"/>
    <property type="match status" value="1"/>
</dbReference>
<dbReference type="CDD" id="cd18873">
    <property type="entry name" value="NUDIX_NadM_like"/>
    <property type="match status" value="1"/>
</dbReference>
<dbReference type="InterPro" id="IPR020084">
    <property type="entry name" value="NUDIX_hydrolase_CS"/>
</dbReference>
<dbReference type="InterPro" id="IPR000086">
    <property type="entry name" value="NUDIX_hydrolase_dom"/>
</dbReference>
<proteinExistence type="inferred from homology"/>
<dbReference type="PROSITE" id="PS51462">
    <property type="entry name" value="NUDIX"/>
    <property type="match status" value="1"/>
</dbReference>
<name>A0A8J6NGD5_9BACT</name>
<sequence>MNCPHCGGRVRTYKNPFPTVDIIIKIGREIVLIERKNPPLGWALPGGFVDWGESLEEAAVREAKEETGLDVTLTDQFHTYSSPDRDPRFHTISTVYTATASGTPKGADDARRAALFTQKNLPPLVFDHQKILQNYFASLQ</sequence>
<gene>
    <name evidence="4" type="ORF">H8E41_13100</name>
</gene>